<dbReference type="EMBL" id="LAZR01013474">
    <property type="protein sequence ID" value="KKM21804.1"/>
    <property type="molecule type" value="Genomic_DNA"/>
</dbReference>
<dbReference type="Pfam" id="PF04860">
    <property type="entry name" value="Phage_portal"/>
    <property type="match status" value="1"/>
</dbReference>
<reference evidence="1" key="1">
    <citation type="journal article" date="2015" name="Nature">
        <title>Complex archaea that bridge the gap between prokaryotes and eukaryotes.</title>
        <authorList>
            <person name="Spang A."/>
            <person name="Saw J.H."/>
            <person name="Jorgensen S.L."/>
            <person name="Zaremba-Niedzwiedzka K."/>
            <person name="Martijn J."/>
            <person name="Lind A.E."/>
            <person name="van Eijk R."/>
            <person name="Schleper C."/>
            <person name="Guy L."/>
            <person name="Ettema T.J."/>
        </authorList>
    </citation>
    <scope>NUCLEOTIDE SEQUENCE</scope>
</reference>
<dbReference type="NCBIfam" id="TIGR01537">
    <property type="entry name" value="portal_HK97"/>
    <property type="match status" value="1"/>
</dbReference>
<dbReference type="AlphaFoldDB" id="A0A0F9IPL0"/>
<dbReference type="InterPro" id="IPR006944">
    <property type="entry name" value="Phage/GTA_portal"/>
</dbReference>
<dbReference type="Gene3D" id="3.40.140.120">
    <property type="match status" value="1"/>
</dbReference>
<sequence>MSILVRLLEQRQNPENPSTSLSQAADWLFAALGGARTLSGVTVSEHSALKFPPFWAAIRVISETIASLPLIVYRRLEPRGKQRARSHPLFRLLHDQPNPEMTAMTFREVLAAQALVWGNAYAEIERDGAGTPIGLWPLLPDRTRPERVQGVKVFFTRLPNGQEILLPPENVLHVPGLGFDGMVGFSVVAMARQAIGLGLAAEEFGSRFFAQGATAKFALEHPKALSDTAFKRIKERFAAEHTGLEQAHRTVILEEGMTLKPYSIPPDDAQFLQTRKFQVTEIARMFRLPPHKIGDMERATFSNVEQQAIDFVVDTIQPWLVRFEMAFRASLFAPDSDFFAEHLVAGLLRGDAAARFATYAQGRQWGLFSINEIRELENMNPIGPEGDVHMVPLNMVAADDLVGGGSMARALPSAGARQIEDRSGMGRHRLVRSFQPLFADAAFKLIARERKEIMKLVKQHLTKRAVPE</sequence>
<dbReference type="Gene3D" id="3.30.1120.70">
    <property type="match status" value="1"/>
</dbReference>
<evidence type="ECO:0008006" key="2">
    <source>
        <dbReference type="Google" id="ProtNLM"/>
    </source>
</evidence>
<proteinExistence type="predicted"/>
<evidence type="ECO:0000313" key="1">
    <source>
        <dbReference type="EMBL" id="KKM21804.1"/>
    </source>
</evidence>
<dbReference type="Gene3D" id="1.20.1270.210">
    <property type="match status" value="1"/>
</dbReference>
<dbReference type="InterPro" id="IPR006427">
    <property type="entry name" value="Portal_HK97"/>
</dbReference>
<organism evidence="1">
    <name type="scientific">marine sediment metagenome</name>
    <dbReference type="NCBI Taxonomy" id="412755"/>
    <lineage>
        <taxon>unclassified sequences</taxon>
        <taxon>metagenomes</taxon>
        <taxon>ecological metagenomes</taxon>
    </lineage>
</organism>
<accession>A0A0F9IPL0</accession>
<feature type="non-terminal residue" evidence="1">
    <location>
        <position position="468"/>
    </location>
</feature>
<comment type="caution">
    <text evidence="1">The sequence shown here is derived from an EMBL/GenBank/DDBJ whole genome shotgun (WGS) entry which is preliminary data.</text>
</comment>
<name>A0A0F9IPL0_9ZZZZ</name>
<protein>
    <recommendedName>
        <fullName evidence="2">Phage portal protein</fullName>
    </recommendedName>
</protein>
<gene>
    <name evidence="1" type="ORF">LCGC14_1631710</name>
</gene>